<proteinExistence type="predicted"/>
<feature type="chain" id="PRO_5038797184" evidence="2">
    <location>
        <begin position="41"/>
        <end position="165"/>
    </location>
</feature>
<sequence>MTEQITTSPLRRTAAALARTAAAGSLAGLAVAAFAAPAWAGDNEDAAPGTVCSVAPDDKIWSEDDKIWGVGTDDSGCVQGTESGRDWAAAPDGVFMSVRITEGDVLSPDIFQTPYSIEVAGVELDNRDMSIAPDNRDMGITPDNRDMSIAPDNRDMGVTPDNRDM</sequence>
<accession>A0A6L5GAH4</accession>
<dbReference type="RefSeq" id="WP_153025760.1">
    <property type="nucleotide sequence ID" value="NZ_WIAO01000015.1"/>
</dbReference>
<evidence type="ECO:0000313" key="3">
    <source>
        <dbReference type="EMBL" id="MQM26601.1"/>
    </source>
</evidence>
<keyword evidence="2" id="KW-0732">Signal</keyword>
<feature type="signal peptide" evidence="2">
    <location>
        <begin position="1"/>
        <end position="40"/>
    </location>
</feature>
<evidence type="ECO:0000256" key="1">
    <source>
        <dbReference type="SAM" id="MobiDB-lite"/>
    </source>
</evidence>
<gene>
    <name evidence="3" type="ORF">GFD30_13610</name>
</gene>
<reference evidence="3 4" key="1">
    <citation type="submission" date="2019-10" db="EMBL/GenBank/DDBJ databases">
        <title>Glycomyces albidus sp. nov., a novel actinomycete isolated from rhizosphere soil of wheat (Triticum aestivum L.).</title>
        <authorList>
            <person name="Qian L."/>
        </authorList>
    </citation>
    <scope>NUCLEOTIDE SEQUENCE [LARGE SCALE GENOMIC DNA]</scope>
    <source>
        <strain evidence="3 4">NEAU-7082</strain>
    </source>
</reference>
<keyword evidence="4" id="KW-1185">Reference proteome</keyword>
<feature type="region of interest" description="Disordered" evidence="1">
    <location>
        <begin position="130"/>
        <end position="165"/>
    </location>
</feature>
<dbReference type="EMBL" id="WIAO01000015">
    <property type="protein sequence ID" value="MQM26601.1"/>
    <property type="molecule type" value="Genomic_DNA"/>
</dbReference>
<evidence type="ECO:0000256" key="2">
    <source>
        <dbReference type="SAM" id="SignalP"/>
    </source>
</evidence>
<name>A0A6L5GAH4_9ACTN</name>
<organism evidence="3 4">
    <name type="scientific">Glycomyces albidus</name>
    <dbReference type="NCBI Taxonomy" id="2656774"/>
    <lineage>
        <taxon>Bacteria</taxon>
        <taxon>Bacillati</taxon>
        <taxon>Actinomycetota</taxon>
        <taxon>Actinomycetes</taxon>
        <taxon>Glycomycetales</taxon>
        <taxon>Glycomycetaceae</taxon>
        <taxon>Glycomyces</taxon>
    </lineage>
</organism>
<dbReference type="Proteomes" id="UP000477750">
    <property type="component" value="Unassembled WGS sequence"/>
</dbReference>
<dbReference type="AlphaFoldDB" id="A0A6L5GAH4"/>
<evidence type="ECO:0000313" key="4">
    <source>
        <dbReference type="Proteomes" id="UP000477750"/>
    </source>
</evidence>
<comment type="caution">
    <text evidence="3">The sequence shown here is derived from an EMBL/GenBank/DDBJ whole genome shotgun (WGS) entry which is preliminary data.</text>
</comment>
<protein>
    <submittedName>
        <fullName evidence="3">Uncharacterized protein</fullName>
    </submittedName>
</protein>